<sequence>MAMSVPGLIDRYDKQAFDIKLVLLIETLSSGIKNMQSLLKLFSVLTLFVLIAFTYNGGQYSVNAKSLQPKMAEFANRMRHNNAFPYSEEEPEAPHARKRRETPPDQTRVCNFLCYYDFMKSYVLNYYLFQGASQDAPGQKKQHSSGDHDTRRQAPSEKPPTKFNGRMNAEPKAEQARVKRQMPSPPSPPEGMPMPPM</sequence>
<feature type="compositionally biased region" description="Pro residues" evidence="1">
    <location>
        <begin position="183"/>
        <end position="197"/>
    </location>
</feature>
<evidence type="ECO:0000313" key="2">
    <source>
        <dbReference type="EnsemblMetazoa" id="GBRI041919-PA"/>
    </source>
</evidence>
<evidence type="ECO:0000313" key="3">
    <source>
        <dbReference type="Proteomes" id="UP000091820"/>
    </source>
</evidence>
<protein>
    <submittedName>
        <fullName evidence="2">Uncharacterized protein</fullName>
    </submittedName>
</protein>
<feature type="region of interest" description="Disordered" evidence="1">
    <location>
        <begin position="85"/>
        <end position="104"/>
    </location>
</feature>
<proteinExistence type="predicted"/>
<dbReference type="VEuPathDB" id="VectorBase:GBRI041919"/>
<feature type="region of interest" description="Disordered" evidence="1">
    <location>
        <begin position="135"/>
        <end position="197"/>
    </location>
</feature>
<reference evidence="2" key="2">
    <citation type="submission" date="2020-05" db="UniProtKB">
        <authorList>
            <consortium name="EnsemblMetazoa"/>
        </authorList>
    </citation>
    <scope>IDENTIFICATION</scope>
    <source>
        <strain evidence="2">IAEA</strain>
    </source>
</reference>
<organism evidence="2 3">
    <name type="scientific">Glossina brevipalpis</name>
    <dbReference type="NCBI Taxonomy" id="37001"/>
    <lineage>
        <taxon>Eukaryota</taxon>
        <taxon>Metazoa</taxon>
        <taxon>Ecdysozoa</taxon>
        <taxon>Arthropoda</taxon>
        <taxon>Hexapoda</taxon>
        <taxon>Insecta</taxon>
        <taxon>Pterygota</taxon>
        <taxon>Neoptera</taxon>
        <taxon>Endopterygota</taxon>
        <taxon>Diptera</taxon>
        <taxon>Brachycera</taxon>
        <taxon>Muscomorpha</taxon>
        <taxon>Hippoboscoidea</taxon>
        <taxon>Glossinidae</taxon>
        <taxon>Glossina</taxon>
    </lineage>
</organism>
<dbReference type="EnsemblMetazoa" id="GBRI041919-RA">
    <property type="protein sequence ID" value="GBRI041919-PA"/>
    <property type="gene ID" value="GBRI041919"/>
</dbReference>
<accession>A0A1A9X2I4</accession>
<reference evidence="3" key="1">
    <citation type="submission" date="2014-03" db="EMBL/GenBank/DDBJ databases">
        <authorList>
            <person name="Aksoy S."/>
            <person name="Warren W."/>
            <person name="Wilson R.K."/>
        </authorList>
    </citation>
    <scope>NUCLEOTIDE SEQUENCE [LARGE SCALE GENOMIC DNA]</scope>
    <source>
        <strain evidence="3">IAEA</strain>
    </source>
</reference>
<keyword evidence="3" id="KW-1185">Reference proteome</keyword>
<evidence type="ECO:0000256" key="1">
    <source>
        <dbReference type="SAM" id="MobiDB-lite"/>
    </source>
</evidence>
<name>A0A1A9X2I4_9MUSC</name>
<feature type="compositionally biased region" description="Basic and acidic residues" evidence="1">
    <location>
        <begin position="144"/>
        <end position="155"/>
    </location>
</feature>
<dbReference type="Proteomes" id="UP000091820">
    <property type="component" value="Unassembled WGS sequence"/>
</dbReference>
<dbReference type="AlphaFoldDB" id="A0A1A9X2I4"/>